<dbReference type="PANTHER" id="PTHR30290">
    <property type="entry name" value="PERIPLASMIC BINDING COMPONENT OF ABC TRANSPORTER"/>
    <property type="match status" value="1"/>
</dbReference>
<evidence type="ECO:0000256" key="6">
    <source>
        <dbReference type="SAM" id="SignalP"/>
    </source>
</evidence>
<dbReference type="PROSITE" id="PS51257">
    <property type="entry name" value="PROKAR_LIPOPROTEIN"/>
    <property type="match status" value="1"/>
</dbReference>
<evidence type="ECO:0000256" key="2">
    <source>
        <dbReference type="ARBA" id="ARBA00005695"/>
    </source>
</evidence>
<evidence type="ECO:0000256" key="4">
    <source>
        <dbReference type="ARBA" id="ARBA00022729"/>
    </source>
</evidence>
<evidence type="ECO:0000256" key="1">
    <source>
        <dbReference type="ARBA" id="ARBA00004193"/>
    </source>
</evidence>
<feature type="signal peptide" evidence="6">
    <location>
        <begin position="1"/>
        <end position="25"/>
    </location>
</feature>
<organism evidence="8 9">
    <name type="scientific">Sporosarcina siberiensis</name>
    <dbReference type="NCBI Taxonomy" id="1365606"/>
    <lineage>
        <taxon>Bacteria</taxon>
        <taxon>Bacillati</taxon>
        <taxon>Bacillota</taxon>
        <taxon>Bacilli</taxon>
        <taxon>Bacillales</taxon>
        <taxon>Caryophanaceae</taxon>
        <taxon>Sporosarcina</taxon>
    </lineage>
</organism>
<evidence type="ECO:0000256" key="5">
    <source>
        <dbReference type="SAM" id="MobiDB-lite"/>
    </source>
</evidence>
<dbReference type="Gene3D" id="3.40.190.10">
    <property type="entry name" value="Periplasmic binding protein-like II"/>
    <property type="match status" value="1"/>
</dbReference>
<dbReference type="PIRSF" id="PIRSF002741">
    <property type="entry name" value="MppA"/>
    <property type="match status" value="1"/>
</dbReference>
<dbReference type="RefSeq" id="WP_381539037.1">
    <property type="nucleotide sequence ID" value="NZ_JBHUGI010000032.1"/>
</dbReference>
<dbReference type="Gene3D" id="3.10.105.10">
    <property type="entry name" value="Dipeptide-binding Protein, Domain 3"/>
    <property type="match status" value="1"/>
</dbReference>
<keyword evidence="3" id="KW-0813">Transport</keyword>
<dbReference type="CDD" id="cd08499">
    <property type="entry name" value="PBP2_Ylib_like"/>
    <property type="match status" value="1"/>
</dbReference>
<evidence type="ECO:0000256" key="3">
    <source>
        <dbReference type="ARBA" id="ARBA00022448"/>
    </source>
</evidence>
<feature type="compositionally biased region" description="Basic and acidic residues" evidence="5">
    <location>
        <begin position="29"/>
        <end position="48"/>
    </location>
</feature>
<proteinExistence type="inferred from homology"/>
<dbReference type="InterPro" id="IPR000914">
    <property type="entry name" value="SBP_5_dom"/>
</dbReference>
<name>A0ABW4SJJ3_9BACL</name>
<gene>
    <name evidence="8" type="ORF">ACFSFY_14060</name>
</gene>
<comment type="similarity">
    <text evidence="2">Belongs to the bacterial solute-binding protein 5 family.</text>
</comment>
<dbReference type="EMBL" id="JBHUGI010000032">
    <property type="protein sequence ID" value="MFD1929164.1"/>
    <property type="molecule type" value="Genomic_DNA"/>
</dbReference>
<dbReference type="InterPro" id="IPR030678">
    <property type="entry name" value="Peptide/Ni-bd"/>
</dbReference>
<evidence type="ECO:0000313" key="9">
    <source>
        <dbReference type="Proteomes" id="UP001597218"/>
    </source>
</evidence>
<feature type="chain" id="PRO_5045143668" evidence="6">
    <location>
        <begin position="26"/>
        <end position="545"/>
    </location>
</feature>
<dbReference type="Proteomes" id="UP001597218">
    <property type="component" value="Unassembled WGS sequence"/>
</dbReference>
<dbReference type="PANTHER" id="PTHR30290:SF9">
    <property type="entry name" value="OLIGOPEPTIDE-BINDING PROTEIN APPA"/>
    <property type="match status" value="1"/>
</dbReference>
<dbReference type="InterPro" id="IPR039424">
    <property type="entry name" value="SBP_5"/>
</dbReference>
<accession>A0ABW4SJJ3</accession>
<comment type="subcellular location">
    <subcellularLocation>
        <location evidence="1">Cell membrane</location>
        <topology evidence="1">Lipid-anchor</topology>
    </subcellularLocation>
</comment>
<dbReference type="SUPFAM" id="SSF53850">
    <property type="entry name" value="Periplasmic binding protein-like II"/>
    <property type="match status" value="1"/>
</dbReference>
<dbReference type="PROSITE" id="PS01040">
    <property type="entry name" value="SBP_BACTERIAL_5"/>
    <property type="match status" value="1"/>
</dbReference>
<dbReference type="InterPro" id="IPR023765">
    <property type="entry name" value="SBP_5_CS"/>
</dbReference>
<feature type="domain" description="Solute-binding protein family 5" evidence="7">
    <location>
        <begin position="101"/>
        <end position="462"/>
    </location>
</feature>
<dbReference type="Gene3D" id="3.90.76.10">
    <property type="entry name" value="Dipeptide-binding Protein, Domain 1"/>
    <property type="match status" value="1"/>
</dbReference>
<reference evidence="9" key="1">
    <citation type="journal article" date="2019" name="Int. J. Syst. Evol. Microbiol.">
        <title>The Global Catalogue of Microorganisms (GCM) 10K type strain sequencing project: providing services to taxonomists for standard genome sequencing and annotation.</title>
        <authorList>
            <consortium name="The Broad Institute Genomics Platform"/>
            <consortium name="The Broad Institute Genome Sequencing Center for Infectious Disease"/>
            <person name="Wu L."/>
            <person name="Ma J."/>
        </authorList>
    </citation>
    <scope>NUCLEOTIDE SEQUENCE [LARGE SCALE GENOMIC DNA]</scope>
    <source>
        <strain evidence="9">CGMCC 4.7177</strain>
    </source>
</reference>
<evidence type="ECO:0000313" key="8">
    <source>
        <dbReference type="EMBL" id="MFD1929164.1"/>
    </source>
</evidence>
<sequence>MKKNHKFSLLLVLTIIMSLFLAACAGGSDTKDEGKKDDATKDEGKTEDASSDGASDGGDLVIATLSDAALLDPQRSTDVPSANIQTNLFEGLVTKDKDSNIVESLAVSWEPVDETTWEFKLREGVKFHDGEDLNAEAVKKSFARIQDPDVAAPRAFIFEMITDVTVIDDLTVQIKTEYPFAPLLAHLSHPAGVIVSPKQIDLEYEAMKNGEEPSSVMNENPIGTGFFKFESWVPGTEIVLVKNEDYWGDKVHVDKVTFKVIPEGGTRVAELKTGNAQIIEPVQPNEVADLNSTDNVTVDEKVSSSLNYLGFNMDKKPFDDVRVRQAITMLVNVDEVLEGVYEGFGITANGPLAPGVFGYNSSSKPIGYDVEKAKELLKEAGLEDGFKTTIWTNDNQQRMDIAVILQQALAEVNIEVDIQVLEWGAYLANTAEGEHEMFILGLSNPVGDADYFLTQLFHSDNKGVSGNRSFYDNPELDKLLEDGRKEIDETARQDFYDKAQEILIEDAPMIFMQHQAYLTGVSGDIEGYWIDTSGYYKLQDVKFVK</sequence>
<keyword evidence="9" id="KW-1185">Reference proteome</keyword>
<feature type="region of interest" description="Disordered" evidence="5">
    <location>
        <begin position="27"/>
        <end position="58"/>
    </location>
</feature>
<dbReference type="Pfam" id="PF00496">
    <property type="entry name" value="SBP_bac_5"/>
    <property type="match status" value="1"/>
</dbReference>
<comment type="caution">
    <text evidence="8">The sequence shown here is derived from an EMBL/GenBank/DDBJ whole genome shotgun (WGS) entry which is preliminary data.</text>
</comment>
<keyword evidence="4 6" id="KW-0732">Signal</keyword>
<protein>
    <submittedName>
        <fullName evidence="8">Glutathione ABC transporter substrate-binding protein</fullName>
    </submittedName>
</protein>
<evidence type="ECO:0000259" key="7">
    <source>
        <dbReference type="Pfam" id="PF00496"/>
    </source>
</evidence>